<sequence>MNDRKEQRSSDMFLEDLSDPEVQEAITILIRKLPKIKDTVLAAEAGLEVATSILRDQESLRYLFERVDGQLSRFLVEKESIDALFTLLDKMPKLVTYINVLEQATDFLESLGKDKQSQQYLLNGMKAYIAPVSVQVEHGVAIFQEAKARAERKSEPVSVFTLYKLMKDPTVQKTLRFTQSLLEVLAEKSNKK</sequence>
<dbReference type="PANTHER" id="PTHR39180">
    <property type="match status" value="1"/>
</dbReference>
<evidence type="ECO:0000313" key="2">
    <source>
        <dbReference type="Proteomes" id="UP000036061"/>
    </source>
</evidence>
<dbReference type="RefSeq" id="WP_048032977.1">
    <property type="nucleotide sequence ID" value="NZ_CP030117.1"/>
</dbReference>
<dbReference type="AlphaFoldDB" id="A0A2Z4MIE7"/>
<accession>A0A2Z4MIE7</accession>
<gene>
    <name evidence="1" type="ORF">AB432_015125</name>
</gene>
<proteinExistence type="predicted"/>
<evidence type="ECO:0000313" key="1">
    <source>
        <dbReference type="EMBL" id="AWX56286.1"/>
    </source>
</evidence>
<dbReference type="PANTHER" id="PTHR39180:SF2">
    <property type="entry name" value="DUF1641 DOMAIN-CONTAINING PROTEIN"/>
    <property type="match status" value="1"/>
</dbReference>
<name>A0A2Z4MIE7_BREBE</name>
<dbReference type="Proteomes" id="UP000036061">
    <property type="component" value="Chromosome"/>
</dbReference>
<protein>
    <submittedName>
        <fullName evidence="1">DUF1641 domain-containing protein</fullName>
    </submittedName>
</protein>
<dbReference type="EMBL" id="CP030117">
    <property type="protein sequence ID" value="AWX56286.1"/>
    <property type="molecule type" value="Genomic_DNA"/>
</dbReference>
<reference evidence="1 2" key="1">
    <citation type="journal article" date="2015" name="Genome Announc.">
        <title>Draft Genome Sequence of Brevibacillus brevis DZQ7, a Plant Growth-Promoting Rhizobacterium with Broad-Spectrum Antimicrobial Activity.</title>
        <authorList>
            <person name="Hou Q."/>
            <person name="Wang C."/>
            <person name="Hou X."/>
            <person name="Xia Z."/>
            <person name="Ye J."/>
            <person name="Liu K."/>
            <person name="Liu H."/>
            <person name="Wang J."/>
            <person name="Guo H."/>
            <person name="Yu X."/>
            <person name="Yang Y."/>
            <person name="Du B."/>
            <person name="Ding Y."/>
        </authorList>
    </citation>
    <scope>NUCLEOTIDE SEQUENCE [LARGE SCALE GENOMIC DNA]</scope>
    <source>
        <strain evidence="1 2">DZQ7</strain>
    </source>
</reference>
<organism evidence="1 2">
    <name type="scientific">Brevibacillus brevis</name>
    <name type="common">Bacillus brevis</name>
    <dbReference type="NCBI Taxonomy" id="1393"/>
    <lineage>
        <taxon>Bacteria</taxon>
        <taxon>Bacillati</taxon>
        <taxon>Bacillota</taxon>
        <taxon>Bacilli</taxon>
        <taxon>Bacillales</taxon>
        <taxon>Paenibacillaceae</taxon>
        <taxon>Brevibacillus</taxon>
    </lineage>
</organism>